<accession>A0A1W4W548</accession>
<feature type="region of interest" description="Disordered" evidence="1">
    <location>
        <begin position="1"/>
        <end position="32"/>
    </location>
</feature>
<evidence type="ECO:0000256" key="1">
    <source>
        <dbReference type="SAM" id="MobiDB-lite"/>
    </source>
</evidence>
<proteinExistence type="predicted"/>
<protein>
    <submittedName>
        <fullName evidence="3">Uncharacterized protein LOC108732795</fullName>
    </submittedName>
</protein>
<dbReference type="AlphaFoldDB" id="A0A1W4W548"/>
<gene>
    <name evidence="3" type="primary">LOC108732795</name>
</gene>
<dbReference type="InParanoid" id="A0A1W4W548"/>
<reference evidence="3" key="1">
    <citation type="submission" date="2025-08" db="UniProtKB">
        <authorList>
            <consortium name="RefSeq"/>
        </authorList>
    </citation>
    <scope>IDENTIFICATION</scope>
    <source>
        <tissue evidence="3">Entire body</tissue>
    </source>
</reference>
<evidence type="ECO:0000313" key="3">
    <source>
        <dbReference type="RefSeq" id="XP_018319261.1"/>
    </source>
</evidence>
<dbReference type="RefSeq" id="XP_018319261.1">
    <property type="nucleotide sequence ID" value="XM_018463759.2"/>
</dbReference>
<dbReference type="GeneID" id="108732795"/>
<sequence>MITGEHQDNQDFGGSNRKIHPNNFDPDKTRSIEVSRTTQWTTGLQGHQKTRPANSIPIISTQSRQKAHQGNLAEPVVDIEANNRWNQLGHHSKRRTSGPPGHQGITPADPRIRRHRDLKPPGLEGNGFQDLQVRGLRSSNIARCDDLGIGKSAGFKKLRDRSRGPMGSKLFGVFSPQDFRILGTRHFYLESLNFTVFPIPKSLFLGIFKLLNL</sequence>
<dbReference type="KEGG" id="apln:108732795"/>
<name>A0A1W4W548_AGRPL</name>
<dbReference type="Proteomes" id="UP000192223">
    <property type="component" value="Unplaced"/>
</dbReference>
<feature type="region of interest" description="Disordered" evidence="1">
    <location>
        <begin position="89"/>
        <end position="113"/>
    </location>
</feature>
<evidence type="ECO:0000313" key="2">
    <source>
        <dbReference type="Proteomes" id="UP000192223"/>
    </source>
</evidence>
<keyword evidence="2" id="KW-1185">Reference proteome</keyword>
<organism evidence="2 3">
    <name type="scientific">Agrilus planipennis</name>
    <name type="common">Emerald ash borer</name>
    <name type="synonym">Agrilus marcopoli</name>
    <dbReference type="NCBI Taxonomy" id="224129"/>
    <lineage>
        <taxon>Eukaryota</taxon>
        <taxon>Metazoa</taxon>
        <taxon>Ecdysozoa</taxon>
        <taxon>Arthropoda</taxon>
        <taxon>Hexapoda</taxon>
        <taxon>Insecta</taxon>
        <taxon>Pterygota</taxon>
        <taxon>Neoptera</taxon>
        <taxon>Endopterygota</taxon>
        <taxon>Coleoptera</taxon>
        <taxon>Polyphaga</taxon>
        <taxon>Elateriformia</taxon>
        <taxon>Buprestoidea</taxon>
        <taxon>Buprestidae</taxon>
        <taxon>Agrilinae</taxon>
        <taxon>Agrilus</taxon>
    </lineage>
</organism>